<evidence type="ECO:0000313" key="11">
    <source>
        <dbReference type="Proteomes" id="UP000192247"/>
    </source>
</evidence>
<feature type="compositionally biased region" description="Basic and acidic residues" evidence="9">
    <location>
        <begin position="204"/>
        <end position="215"/>
    </location>
</feature>
<evidence type="ECO:0000256" key="9">
    <source>
        <dbReference type="SAM" id="MobiDB-lite"/>
    </source>
</evidence>
<dbReference type="FunCoup" id="A0A1V9Y109">
    <property type="interactions" value="305"/>
</dbReference>
<evidence type="ECO:0000256" key="3">
    <source>
        <dbReference type="ARBA" id="ARBA00015071"/>
    </source>
</evidence>
<dbReference type="Proteomes" id="UP000192247">
    <property type="component" value="Unassembled WGS sequence"/>
</dbReference>
<evidence type="ECO:0000256" key="2">
    <source>
        <dbReference type="ARBA" id="ARBA00008423"/>
    </source>
</evidence>
<keyword evidence="6" id="KW-0863">Zinc-finger</keyword>
<keyword evidence="7" id="KW-0862">Zinc</keyword>
<feature type="non-terminal residue" evidence="10">
    <location>
        <position position="833"/>
    </location>
</feature>
<keyword evidence="8" id="KW-0539">Nucleus</keyword>
<feature type="compositionally biased region" description="Basic and acidic residues" evidence="9">
    <location>
        <begin position="101"/>
        <end position="114"/>
    </location>
</feature>
<dbReference type="STRING" id="418985.A0A1V9Y109"/>
<accession>A0A1V9Y109</accession>
<evidence type="ECO:0000256" key="6">
    <source>
        <dbReference type="ARBA" id="ARBA00022771"/>
    </source>
</evidence>
<dbReference type="InParanoid" id="A0A1V9Y109"/>
<dbReference type="GO" id="GO:0008270">
    <property type="term" value="F:zinc ion binding"/>
    <property type="evidence" value="ECO:0007669"/>
    <property type="project" value="UniProtKB-KW"/>
</dbReference>
<dbReference type="GO" id="GO:0043488">
    <property type="term" value="P:regulation of mRNA stability"/>
    <property type="evidence" value="ECO:0007669"/>
    <property type="project" value="InterPro"/>
</dbReference>
<evidence type="ECO:0000256" key="4">
    <source>
        <dbReference type="ARBA" id="ARBA00022723"/>
    </source>
</evidence>
<reference evidence="10 11" key="1">
    <citation type="journal article" date="2017" name="Gigascience">
        <title>Draft genome of the honey bee ectoparasitic mite, Tropilaelaps mercedesae, is shaped by the parasitic life history.</title>
        <authorList>
            <person name="Dong X."/>
            <person name="Armstrong S.D."/>
            <person name="Xia D."/>
            <person name="Makepeace B.L."/>
            <person name="Darby A.C."/>
            <person name="Kadowaki T."/>
        </authorList>
    </citation>
    <scope>NUCLEOTIDE SEQUENCE [LARGE SCALE GENOMIC DNA]</scope>
    <source>
        <strain evidence="10">Wuxi-XJTLU</strain>
    </source>
</reference>
<feature type="compositionally biased region" description="Basic and acidic residues" evidence="9">
    <location>
        <begin position="160"/>
        <end position="197"/>
    </location>
</feature>
<name>A0A1V9Y109_9ACAR</name>
<feature type="compositionally biased region" description="Polar residues" evidence="9">
    <location>
        <begin position="566"/>
        <end position="578"/>
    </location>
</feature>
<keyword evidence="4" id="KW-0479">Metal-binding</keyword>
<feature type="region of interest" description="Disordered" evidence="9">
    <location>
        <begin position="562"/>
        <end position="582"/>
    </location>
</feature>
<evidence type="ECO:0000256" key="8">
    <source>
        <dbReference type="ARBA" id="ARBA00023242"/>
    </source>
</evidence>
<dbReference type="GO" id="GO:0005737">
    <property type="term" value="C:cytoplasm"/>
    <property type="evidence" value="ECO:0007669"/>
    <property type="project" value="TreeGrafter"/>
</dbReference>
<dbReference type="OrthoDB" id="5589010at2759"/>
<proteinExistence type="inferred from homology"/>
<evidence type="ECO:0000313" key="10">
    <source>
        <dbReference type="EMBL" id="OQR79382.1"/>
    </source>
</evidence>
<dbReference type="PANTHER" id="PTHR14738">
    <property type="entry name" value="ZINC FINGER CCCH DOMAIN-CONTAINING PROTEIN 14"/>
    <property type="match status" value="1"/>
</dbReference>
<feature type="region of interest" description="Disordered" evidence="9">
    <location>
        <begin position="149"/>
        <end position="301"/>
    </location>
</feature>
<comment type="subcellular location">
    <subcellularLocation>
        <location evidence="1">Nucleus</location>
    </subcellularLocation>
</comment>
<feature type="compositionally biased region" description="Basic and acidic residues" evidence="9">
    <location>
        <begin position="257"/>
        <end position="300"/>
    </location>
</feature>
<evidence type="ECO:0000256" key="1">
    <source>
        <dbReference type="ARBA" id="ARBA00004123"/>
    </source>
</evidence>
<dbReference type="PANTHER" id="PTHR14738:SF29">
    <property type="entry name" value="ZINC FINGER CCCH DOMAIN-CONTAINING PROTEIN 14"/>
    <property type="match status" value="1"/>
</dbReference>
<keyword evidence="5" id="KW-0677">Repeat</keyword>
<sequence length="833" mass="93139">MTAEPSGQDVSQRIRNAIKSKLVDIGCYVDDELPDYVMVMIANKKSKDQMKADLELFLGEYCGGFCDWLHQVLDHLQRFAREGKHKIDLFEEKSKSYKTKDKEKVHRWKDKERPLVTSSGSGDEVAFHLDVDEKREFEEDNIECIKKRESRRSRSRSPLKKIEERAKKKLRERVDEVTKEVKRKEISRNSGNGRHESSSGSNRRRIEVEAGRDRMLASNSSSSKHNRSPKKSHDSGSPSLSKRIKTVSPGPVRRASPSRDHGKDRDQRRERGKNRDKAESKQRGRDERKDRRNNESDNKKALMMRIASRRAKTQEPLESSKKCPETRIQRTIENEVEEPKRPSVFMKSRLTSTIGAVVTNDANSSECEDDAEYDPSRPQLRSVATVAPRKRYFVDKDHLEKNKILAKALEDANRSTLSTAIRQPAVQPVPLVGRRSDDRSGLVKRSIQDRLGAYVTDAIVARVTEVKRRKEMPPSLGDEDDDDGENMVSNDMGIRRGGADEDAMNTSGNAGPRIIVTMKRIPRGIDTTALDADQEVEMEDLRLSLLRSSNAAELDTGVKEEASIGENLTKSPSEVSAQRSEKLGPTTLVKVESEHSLRKKMIVTNKNGVLVTPKGTEVMCLVEPNGIPIRNVTGGKPTAVAAPLRKIATEKKRKDIACDVDRDDKDVIMRNGMIVKPSPLLAACGVNVNTVLAIKRTAPANPVKPQVGSNSDNQVIRSAHQTTGTIITFTKTKSGIAEKIPLQSLDELAPKSALLTPSFNIGMPPMNLRVKQRCRFDPVCTNPVCRFVHPGQVCSSFPLCGLPAAMCTYRHPPCKFNHSCVNNACFYAHTEDG</sequence>
<dbReference type="Gene3D" id="4.10.1000.30">
    <property type="match status" value="1"/>
</dbReference>
<evidence type="ECO:0000256" key="7">
    <source>
        <dbReference type="ARBA" id="ARBA00022833"/>
    </source>
</evidence>
<dbReference type="GO" id="GO:0008143">
    <property type="term" value="F:poly(A) binding"/>
    <property type="evidence" value="ECO:0007669"/>
    <property type="project" value="InterPro"/>
</dbReference>
<comment type="similarity">
    <text evidence="2">Belongs to the ZC3H14 family.</text>
</comment>
<dbReference type="AlphaFoldDB" id="A0A1V9Y109"/>
<dbReference type="InterPro" id="IPR040366">
    <property type="entry name" value="Nab2/ZC3H14"/>
</dbReference>
<gene>
    <name evidence="10" type="ORF">BIW11_05772</name>
</gene>
<evidence type="ECO:0000256" key="5">
    <source>
        <dbReference type="ARBA" id="ARBA00022737"/>
    </source>
</evidence>
<keyword evidence="11" id="KW-1185">Reference proteome</keyword>
<dbReference type="GO" id="GO:0005634">
    <property type="term" value="C:nucleus"/>
    <property type="evidence" value="ECO:0007669"/>
    <property type="project" value="UniProtKB-SubCell"/>
</dbReference>
<protein>
    <recommendedName>
        <fullName evidence="3">Zinc finger CCCH domain-containing protein 14</fullName>
    </recommendedName>
</protein>
<feature type="region of interest" description="Disordered" evidence="9">
    <location>
        <begin position="101"/>
        <end position="122"/>
    </location>
</feature>
<dbReference type="EMBL" id="MNPL01001170">
    <property type="protein sequence ID" value="OQR79382.1"/>
    <property type="molecule type" value="Genomic_DNA"/>
</dbReference>
<comment type="caution">
    <text evidence="10">The sequence shown here is derived from an EMBL/GenBank/DDBJ whole genome shotgun (WGS) entry which is preliminary data.</text>
</comment>
<organism evidence="10 11">
    <name type="scientific">Tropilaelaps mercedesae</name>
    <dbReference type="NCBI Taxonomy" id="418985"/>
    <lineage>
        <taxon>Eukaryota</taxon>
        <taxon>Metazoa</taxon>
        <taxon>Ecdysozoa</taxon>
        <taxon>Arthropoda</taxon>
        <taxon>Chelicerata</taxon>
        <taxon>Arachnida</taxon>
        <taxon>Acari</taxon>
        <taxon>Parasitiformes</taxon>
        <taxon>Mesostigmata</taxon>
        <taxon>Gamasina</taxon>
        <taxon>Dermanyssoidea</taxon>
        <taxon>Laelapidae</taxon>
        <taxon>Tropilaelaps</taxon>
    </lineage>
</organism>
<feature type="compositionally biased region" description="Basic residues" evidence="9">
    <location>
        <begin position="149"/>
        <end position="159"/>
    </location>
</feature>